<sequence>MFKNTLTAVALGTMLAGCASQNTHRAAYDPATDARIRVYFGASTHFFFNTACEPKKGVLGFGGSGMAVAKPRTLHLANTTIGMPVPEDAYRYYDEYVIKANEPLTISVEYGGDSLPDFNGFVFRSPFQHIARTFIPQAGKDYEAFASNASNSLQLNVRRLSVVGEHVQTEPVSIKAAPKCQDVSLDPAG</sequence>
<comment type="caution">
    <text evidence="1">The sequence shown here is derived from an EMBL/GenBank/DDBJ whole genome shotgun (WGS) entry which is preliminary data.</text>
</comment>
<dbReference type="PATRIC" id="fig|396597.7.peg.6051"/>
<gene>
    <name evidence="1" type="ORF">BamMEX5DRAFT_2153</name>
</gene>
<accession>B1T2Y7</accession>
<dbReference type="Proteomes" id="UP000004814">
    <property type="component" value="Unassembled WGS sequence"/>
</dbReference>
<proteinExistence type="predicted"/>
<name>B1T2Y7_9BURK</name>
<dbReference type="PROSITE" id="PS51257">
    <property type="entry name" value="PROKAR_LIPOPROTEIN"/>
    <property type="match status" value="1"/>
</dbReference>
<reference evidence="1 2" key="1">
    <citation type="submission" date="2008-03" db="EMBL/GenBank/DDBJ databases">
        <title>Sequencing of the draft genome and assembly of Burkholderia ambifaria MEX-5.</title>
        <authorList>
            <consortium name="US DOE Joint Genome Institute (JGI-PGF)"/>
            <person name="Copeland A."/>
            <person name="Lucas S."/>
            <person name="Lapidus A."/>
            <person name="Glavina del Rio T."/>
            <person name="Dalin E."/>
            <person name="Tice H."/>
            <person name="Bruce D."/>
            <person name="Goodwin L."/>
            <person name="Pitluck S."/>
            <person name="Larimer F."/>
            <person name="Land M.L."/>
            <person name="Hauser L."/>
            <person name="Tiedje J."/>
            <person name="Richardson P."/>
        </authorList>
    </citation>
    <scope>NUCLEOTIDE SEQUENCE [LARGE SCALE GENOMIC DNA]</scope>
    <source>
        <strain evidence="1 2">MEX-5</strain>
    </source>
</reference>
<dbReference type="RefSeq" id="WP_006758108.1">
    <property type="nucleotide sequence ID" value="NZ_ABLK01000051.1"/>
</dbReference>
<dbReference type="EMBL" id="ABLK01000051">
    <property type="protein sequence ID" value="EDT42088.1"/>
    <property type="molecule type" value="Genomic_DNA"/>
</dbReference>
<dbReference type="AlphaFoldDB" id="B1T2Y7"/>
<evidence type="ECO:0000313" key="2">
    <source>
        <dbReference type="Proteomes" id="UP000004814"/>
    </source>
</evidence>
<protein>
    <recommendedName>
        <fullName evidence="3">Lipoprotein</fullName>
    </recommendedName>
</protein>
<evidence type="ECO:0000313" key="1">
    <source>
        <dbReference type="EMBL" id="EDT42088.1"/>
    </source>
</evidence>
<evidence type="ECO:0008006" key="3">
    <source>
        <dbReference type="Google" id="ProtNLM"/>
    </source>
</evidence>
<organism evidence="1 2">
    <name type="scientific">Burkholderia ambifaria MEX-5</name>
    <dbReference type="NCBI Taxonomy" id="396597"/>
    <lineage>
        <taxon>Bacteria</taxon>
        <taxon>Pseudomonadati</taxon>
        <taxon>Pseudomonadota</taxon>
        <taxon>Betaproteobacteria</taxon>
        <taxon>Burkholderiales</taxon>
        <taxon>Burkholderiaceae</taxon>
        <taxon>Burkholderia</taxon>
        <taxon>Burkholderia cepacia complex</taxon>
    </lineage>
</organism>